<dbReference type="InterPro" id="IPR016174">
    <property type="entry name" value="Di-haem_cyt_TM"/>
</dbReference>
<dbReference type="SUPFAM" id="SSF81342">
    <property type="entry name" value="Transmembrane di-heme cytochromes"/>
    <property type="match status" value="1"/>
</dbReference>
<dbReference type="PANTHER" id="PTHR30529">
    <property type="entry name" value="CYTOCHROME B561"/>
    <property type="match status" value="1"/>
</dbReference>
<dbReference type="Pfam" id="PF01292">
    <property type="entry name" value="Ni_hydr_CYTB"/>
    <property type="match status" value="1"/>
</dbReference>
<evidence type="ECO:0000256" key="1">
    <source>
        <dbReference type="ARBA" id="ARBA00001970"/>
    </source>
</evidence>
<keyword evidence="9 13" id="KW-1133">Transmembrane helix</keyword>
<dbReference type="InterPro" id="IPR011577">
    <property type="entry name" value="Cyt_b561_bac/Ni-Hgenase"/>
</dbReference>
<evidence type="ECO:0000256" key="10">
    <source>
        <dbReference type="ARBA" id="ARBA00023004"/>
    </source>
</evidence>
<dbReference type="Proteomes" id="UP000664904">
    <property type="component" value="Chromosome"/>
</dbReference>
<evidence type="ECO:0000256" key="7">
    <source>
        <dbReference type="ARBA" id="ARBA00022723"/>
    </source>
</evidence>
<keyword evidence="4" id="KW-1003">Cell membrane</keyword>
<keyword evidence="5" id="KW-0349">Heme</keyword>
<evidence type="ECO:0000259" key="14">
    <source>
        <dbReference type="Pfam" id="PF01292"/>
    </source>
</evidence>
<dbReference type="RefSeq" id="WP_208842797.1">
    <property type="nucleotide sequence ID" value="NZ_CP072133.1"/>
</dbReference>
<keyword evidence="3" id="KW-0813">Transport</keyword>
<evidence type="ECO:0000256" key="6">
    <source>
        <dbReference type="ARBA" id="ARBA00022692"/>
    </source>
</evidence>
<feature type="transmembrane region" description="Helical" evidence="13">
    <location>
        <begin position="12"/>
        <end position="34"/>
    </location>
</feature>
<protein>
    <submittedName>
        <fullName evidence="15">Cytochrome b/b6 domain-containing protein</fullName>
    </submittedName>
</protein>
<dbReference type="GO" id="GO:0005886">
    <property type="term" value="C:plasma membrane"/>
    <property type="evidence" value="ECO:0007669"/>
    <property type="project" value="UniProtKB-SubCell"/>
</dbReference>
<evidence type="ECO:0000256" key="8">
    <source>
        <dbReference type="ARBA" id="ARBA00022982"/>
    </source>
</evidence>
<evidence type="ECO:0000313" key="16">
    <source>
        <dbReference type="Proteomes" id="UP000664904"/>
    </source>
</evidence>
<feature type="domain" description="Cytochrome b561 bacterial/Ni-hydrogenase" evidence="14">
    <location>
        <begin position="7"/>
        <end position="93"/>
    </location>
</feature>
<name>A0A975HKL4_9GAMM</name>
<comment type="cofactor">
    <cofactor evidence="1">
        <name>heme b</name>
        <dbReference type="ChEBI" id="CHEBI:60344"/>
    </cofactor>
</comment>
<dbReference type="PANTHER" id="PTHR30529:SF7">
    <property type="entry name" value="CYTOCHROME B561 BACTERIAL_NI-HYDROGENASE DOMAIN-CONTAINING PROTEIN"/>
    <property type="match status" value="1"/>
</dbReference>
<proteinExistence type="inferred from homology"/>
<evidence type="ECO:0000313" key="15">
    <source>
        <dbReference type="EMBL" id="QTH71156.1"/>
    </source>
</evidence>
<evidence type="ECO:0000256" key="9">
    <source>
        <dbReference type="ARBA" id="ARBA00022989"/>
    </source>
</evidence>
<dbReference type="GO" id="GO:0022904">
    <property type="term" value="P:respiratory electron transport chain"/>
    <property type="evidence" value="ECO:0007669"/>
    <property type="project" value="InterPro"/>
</dbReference>
<keyword evidence="8" id="KW-0249">Electron transport</keyword>
<evidence type="ECO:0000256" key="5">
    <source>
        <dbReference type="ARBA" id="ARBA00022617"/>
    </source>
</evidence>
<evidence type="ECO:0000256" key="2">
    <source>
        <dbReference type="ARBA" id="ARBA00004651"/>
    </source>
</evidence>
<dbReference type="KEGG" id="pxi:J5O05_15295"/>
<evidence type="ECO:0000256" key="13">
    <source>
        <dbReference type="SAM" id="Phobius"/>
    </source>
</evidence>
<keyword evidence="11 13" id="KW-0472">Membrane</keyword>
<keyword evidence="6 13" id="KW-0812">Transmembrane</keyword>
<dbReference type="GO" id="GO:0009055">
    <property type="term" value="F:electron transfer activity"/>
    <property type="evidence" value="ECO:0007669"/>
    <property type="project" value="InterPro"/>
</dbReference>
<dbReference type="AlphaFoldDB" id="A0A975HKL4"/>
<comment type="subcellular location">
    <subcellularLocation>
        <location evidence="2">Cell membrane</location>
        <topology evidence="2">Multi-pass membrane protein</topology>
    </subcellularLocation>
</comment>
<sequence length="101" mass="11424">MNSHTVSASARFYHWVIALIMVGLLGVGITMAQFEIWPLYPIHKALGVLALFVIIPRVVMRLKQGMPLPVEQTPNWQHKVAKYAHWLLLASTLTRDYGVNS</sequence>
<dbReference type="InterPro" id="IPR052168">
    <property type="entry name" value="Cytochrome_b561_oxidase"/>
</dbReference>
<keyword evidence="7" id="KW-0479">Metal-binding</keyword>
<evidence type="ECO:0000256" key="3">
    <source>
        <dbReference type="ARBA" id="ARBA00022448"/>
    </source>
</evidence>
<dbReference type="EMBL" id="CP072133">
    <property type="protein sequence ID" value="QTH71156.1"/>
    <property type="molecule type" value="Genomic_DNA"/>
</dbReference>
<accession>A0A975HKL4</accession>
<feature type="transmembrane region" description="Helical" evidence="13">
    <location>
        <begin position="40"/>
        <end position="59"/>
    </location>
</feature>
<evidence type="ECO:0000256" key="4">
    <source>
        <dbReference type="ARBA" id="ARBA00022475"/>
    </source>
</evidence>
<dbReference type="GO" id="GO:0020037">
    <property type="term" value="F:heme binding"/>
    <property type="evidence" value="ECO:0007669"/>
    <property type="project" value="TreeGrafter"/>
</dbReference>
<organism evidence="15 16">
    <name type="scientific">Pseudoalteromonas xiamenensis</name>
    <dbReference type="NCBI Taxonomy" id="882626"/>
    <lineage>
        <taxon>Bacteria</taxon>
        <taxon>Pseudomonadati</taxon>
        <taxon>Pseudomonadota</taxon>
        <taxon>Gammaproteobacteria</taxon>
        <taxon>Alteromonadales</taxon>
        <taxon>Pseudoalteromonadaceae</taxon>
        <taxon>Pseudoalteromonas</taxon>
    </lineage>
</organism>
<comment type="similarity">
    <text evidence="12">Belongs to the cytochrome b561 family.</text>
</comment>
<evidence type="ECO:0000256" key="11">
    <source>
        <dbReference type="ARBA" id="ARBA00023136"/>
    </source>
</evidence>
<evidence type="ECO:0000256" key="12">
    <source>
        <dbReference type="ARBA" id="ARBA00037975"/>
    </source>
</evidence>
<reference evidence="15" key="1">
    <citation type="submission" date="2021-03" db="EMBL/GenBank/DDBJ databases">
        <title>Complete Genome of Pseudoalteromonas xiamenensis STKMTI.2, a new potential marine bacterium producing anti-Vibrio compounds.</title>
        <authorList>
            <person name="Handayani D.P."/>
            <person name="Isnansetyo A."/>
            <person name="Istiqomah I."/>
            <person name="Jumina J."/>
        </authorList>
    </citation>
    <scope>NUCLEOTIDE SEQUENCE</scope>
    <source>
        <strain evidence="15">STKMTI.2</strain>
    </source>
</reference>
<gene>
    <name evidence="15" type="ORF">J5O05_15295</name>
</gene>
<dbReference type="GO" id="GO:0046872">
    <property type="term" value="F:metal ion binding"/>
    <property type="evidence" value="ECO:0007669"/>
    <property type="project" value="UniProtKB-KW"/>
</dbReference>
<keyword evidence="10" id="KW-0408">Iron</keyword>
<keyword evidence="16" id="KW-1185">Reference proteome</keyword>